<evidence type="ECO:0000313" key="3">
    <source>
        <dbReference type="EMBL" id="CAF9913464.1"/>
    </source>
</evidence>
<dbReference type="CDD" id="cd09917">
    <property type="entry name" value="F-box_SF"/>
    <property type="match status" value="1"/>
</dbReference>
<evidence type="ECO:0000256" key="1">
    <source>
        <dbReference type="SAM" id="MobiDB-lite"/>
    </source>
</evidence>
<sequence length="1199" mass="132198">MRFLKEESAYLYGLVEHSIPSDRVQQIVNVRYQGFDQRSNARLSFMIKSRRLSERSASRRWSEDQADARLPAAREGSKYSPALLMHVYYVQPTEFSYKRSTQEAFEVPEPNNQYGLHSQHQHSPPLLPSGVAIGAPTTSELSELEDWKNSQGEPFESTNRLNKDFGEYASGLEDIEKDNAKDASGTRIHKAESLHSSERRAASSAVGLTDLPNEVLTHIFSHLPPQSLVSIALVSRWFHSLITTPHAWRIAFARYFPGSTGNIKATSLPNEDDSIAEKRYFNRLSTLASWRSEYILRTRLLRALNRGRPGEPIAAKSRSSNSNVSQVNYFSSINLSVTHIDALLSNNPNRPPPKFIHGAEQFGIVTASEPGIGKADNWGFRDMFSLNEFSDLFPSEAEYGLGRGQVVGVPNSLAISRRYGMVCGEGIPGGRLYYRSIEEQRGRLLMMSRPVSNLEMGIPMLDPVLETICTVWISRTPNIPDLSDGLVGILSGSSLGVITAYSLGTNPTAGKRLDRGEMTARWIVSPGVPIICLSVDLQYSRSRYRGRRIWAVALNALGEVFYATEMPTRAIVKDAVPLTEDATYELAWQTGRSITWSLVEPTRRTARVDLYEISSFDGSYSPRGSSNSIGLNKDQVSAETKEIEQYVKRPPNHFQSSCENWDMKRRIEVDFAGCNENKAGESIVVFECGLDESQKSRIRRFTRFRQEQSITPHASTSQSPVIEPASSVLAHRTLAYDVSWSFESTPSRRSSATSSTASLSEYFETWRVSELSFAGLKNPQISTTALDCSKFALLTLSEDPLLTMSASTDTSPMASPVGNLPLPIKATEVPGQRSRLVAVGTMVGSVFIWNLRAATSTSSEIVNTIEPLRVIYTDSPQISCLALTALYLVHGGNDGLVQAWDPLASSSQPTRTINSRFSSRARRRIAQAEASPWGVGINLFAAGALWLDPDPTVLRGMVSLGGHLRYWSYSSQSADQYKSSKRRLRRSERGSNHSGERLSYTGRGNARSHIAHEQLELEKEDADRKKEESRLAARFGTGLLGPGATEDEVMAYAAMLSEEAAKADEAKRGIAVEQSPKLLDIAHSSHNTMPNAEDDADLAAAIQASLNQGDSLSDEPSATASSQGFTVRYVKNQRAHSPPVPGSSTQPEMDDLEFALQLSIAEEASRLTADTEDFPALTSINMSPEAGNGNGKGKERRRS</sequence>
<feature type="compositionally biased region" description="Basic and acidic residues" evidence="1">
    <location>
        <begin position="987"/>
        <end position="996"/>
    </location>
</feature>
<accession>A0A8H3IH56</accession>
<gene>
    <name evidence="3" type="ORF">GOMPHAMPRED_007927</name>
</gene>
<evidence type="ECO:0000313" key="4">
    <source>
        <dbReference type="Proteomes" id="UP000664169"/>
    </source>
</evidence>
<keyword evidence="4" id="KW-1185">Reference proteome</keyword>
<name>A0A8H3IH56_9LECA</name>
<feature type="compositionally biased region" description="Basic and acidic residues" evidence="1">
    <location>
        <begin position="1010"/>
        <end position="1024"/>
    </location>
</feature>
<dbReference type="EMBL" id="CAJPDQ010000008">
    <property type="protein sequence ID" value="CAF9913464.1"/>
    <property type="molecule type" value="Genomic_DNA"/>
</dbReference>
<dbReference type="GO" id="GO:0008540">
    <property type="term" value="C:proteasome regulatory particle, base subcomplex"/>
    <property type="evidence" value="ECO:0007669"/>
    <property type="project" value="TreeGrafter"/>
</dbReference>
<dbReference type="InterPro" id="IPR015943">
    <property type="entry name" value="WD40/YVTN_repeat-like_dom_sf"/>
</dbReference>
<dbReference type="PANTHER" id="PTHR10223:SF2">
    <property type="entry name" value="F-BOX AND WD DOMAIN PROTEIN (AFU_ORTHOLOGUE AFUA_6G11400)"/>
    <property type="match status" value="1"/>
</dbReference>
<dbReference type="PANTHER" id="PTHR10223">
    <property type="entry name" value="26S PROTEASOME NON-ATPASE REGULATORY SUBUNIT 4"/>
    <property type="match status" value="1"/>
</dbReference>
<proteinExistence type="predicted"/>
<reference evidence="3" key="1">
    <citation type="submission" date="2021-03" db="EMBL/GenBank/DDBJ databases">
        <authorList>
            <person name="Tagirdzhanova G."/>
        </authorList>
    </citation>
    <scope>NUCLEOTIDE SEQUENCE</scope>
</reference>
<dbReference type="Gene3D" id="2.130.10.10">
    <property type="entry name" value="YVTN repeat-like/Quinoprotein amine dehydrogenase"/>
    <property type="match status" value="1"/>
</dbReference>
<dbReference type="Gene3D" id="1.20.1280.50">
    <property type="match status" value="1"/>
</dbReference>
<dbReference type="InterPro" id="IPR036322">
    <property type="entry name" value="WD40_repeat_dom_sf"/>
</dbReference>
<feature type="region of interest" description="Disordered" evidence="1">
    <location>
        <begin position="978"/>
        <end position="1024"/>
    </location>
</feature>
<dbReference type="SUPFAM" id="SSF81383">
    <property type="entry name" value="F-box domain"/>
    <property type="match status" value="1"/>
</dbReference>
<dbReference type="InterPro" id="IPR001810">
    <property type="entry name" value="F-box_dom"/>
</dbReference>
<dbReference type="GO" id="GO:0005829">
    <property type="term" value="C:cytosol"/>
    <property type="evidence" value="ECO:0007669"/>
    <property type="project" value="TreeGrafter"/>
</dbReference>
<comment type="caution">
    <text evidence="3">The sequence shown here is derived from an EMBL/GenBank/DDBJ whole genome shotgun (WGS) entry which is preliminary data.</text>
</comment>
<dbReference type="InterPro" id="IPR036047">
    <property type="entry name" value="F-box-like_dom_sf"/>
</dbReference>
<dbReference type="PROSITE" id="PS50181">
    <property type="entry name" value="FBOX"/>
    <property type="match status" value="1"/>
</dbReference>
<dbReference type="SMART" id="SM00256">
    <property type="entry name" value="FBOX"/>
    <property type="match status" value="1"/>
</dbReference>
<dbReference type="SUPFAM" id="SSF50978">
    <property type="entry name" value="WD40 repeat-like"/>
    <property type="match status" value="1"/>
</dbReference>
<evidence type="ECO:0000259" key="2">
    <source>
        <dbReference type="PROSITE" id="PS50181"/>
    </source>
</evidence>
<dbReference type="GO" id="GO:0043161">
    <property type="term" value="P:proteasome-mediated ubiquitin-dependent protein catabolic process"/>
    <property type="evidence" value="ECO:0007669"/>
    <property type="project" value="TreeGrafter"/>
</dbReference>
<organism evidence="3 4">
    <name type="scientific">Gomphillus americanus</name>
    <dbReference type="NCBI Taxonomy" id="1940652"/>
    <lineage>
        <taxon>Eukaryota</taxon>
        <taxon>Fungi</taxon>
        <taxon>Dikarya</taxon>
        <taxon>Ascomycota</taxon>
        <taxon>Pezizomycotina</taxon>
        <taxon>Lecanoromycetes</taxon>
        <taxon>OSLEUM clade</taxon>
        <taxon>Ostropomycetidae</taxon>
        <taxon>Ostropales</taxon>
        <taxon>Graphidaceae</taxon>
        <taxon>Gomphilloideae</taxon>
        <taxon>Gomphillus</taxon>
    </lineage>
</organism>
<dbReference type="GO" id="GO:0005634">
    <property type="term" value="C:nucleus"/>
    <property type="evidence" value="ECO:0007669"/>
    <property type="project" value="TreeGrafter"/>
</dbReference>
<dbReference type="Pfam" id="PF12937">
    <property type="entry name" value="F-box-like"/>
    <property type="match status" value="1"/>
</dbReference>
<dbReference type="InterPro" id="IPR027040">
    <property type="entry name" value="PSMD4"/>
</dbReference>
<dbReference type="OrthoDB" id="2095648at2759"/>
<dbReference type="GO" id="GO:0031593">
    <property type="term" value="F:polyubiquitin modification-dependent protein binding"/>
    <property type="evidence" value="ECO:0007669"/>
    <property type="project" value="TreeGrafter"/>
</dbReference>
<feature type="region of interest" description="Disordered" evidence="1">
    <location>
        <begin position="1133"/>
        <end position="1199"/>
    </location>
</feature>
<dbReference type="AlphaFoldDB" id="A0A8H3IH56"/>
<protein>
    <recommendedName>
        <fullName evidence="2">F-box domain-containing protein</fullName>
    </recommendedName>
</protein>
<dbReference type="Proteomes" id="UP000664169">
    <property type="component" value="Unassembled WGS sequence"/>
</dbReference>
<feature type="domain" description="F-box" evidence="2">
    <location>
        <begin position="205"/>
        <end position="251"/>
    </location>
</feature>